<sequence>MSDYQPLNSEIKVPREWPVESMQNVIVFLAQDAICCHRSGKRFVMTVGDVSAMITDNGARPGYVFKKIEKIDDENIYRTDLLMPAKITILKRKPGGPDDRETESVQYLPMNLKFDHLITKLIVKRPDRHTVVTVVPDLQRILHLKGITGLKMYDYTFRTTYRVHNIKRLDDIISDMNLADSSIAAELVSENRWDIVCYDRLPQSQ</sequence>
<gene>
    <name evidence="1" type="ORF">GFP_L5_0050</name>
</gene>
<organism evidence="1">
    <name type="scientific">Glyptapanteles flavicoxis</name>
    <dbReference type="NCBI Taxonomy" id="463051"/>
    <lineage>
        <taxon>Eukaryota</taxon>
        <taxon>Metazoa</taxon>
        <taxon>Ecdysozoa</taxon>
        <taxon>Arthropoda</taxon>
        <taxon>Hexapoda</taxon>
        <taxon>Insecta</taxon>
        <taxon>Pterygota</taxon>
        <taxon>Neoptera</taxon>
        <taxon>Endopterygota</taxon>
        <taxon>Hymenoptera</taxon>
        <taxon>Apocrita</taxon>
        <taxon>Ichneumonoidea</taxon>
        <taxon>Braconidae</taxon>
        <taxon>Microgastrinae</taxon>
        <taxon>Glyptapanteles</taxon>
    </lineage>
</organism>
<accession>B7S8N2</accession>
<reference evidence="1" key="1">
    <citation type="submission" date="2007-06" db="EMBL/GenBank/DDBJ databases">
        <title>Bracovirus Evolution: Comparative Genomics of Multiple Viral and Proviral Genomes.</title>
        <authorList>
            <person name="Desjardins C.A."/>
            <person name="Gundersen-Rindal D.E."/>
            <person name="Hostetler J.B."/>
            <person name="Tallon L.J."/>
            <person name="Utterback T.R."/>
            <person name="Fuester R.W."/>
            <person name="Schatz M.C."/>
            <person name="Pedroni M.J."/>
            <person name="Fadrosh D.W."/>
            <person name="Haas B.J."/>
            <person name="Toms B.S."/>
            <person name="Chen D."/>
            <person name="Nene V."/>
        </authorList>
    </citation>
    <scope>NUCLEOTIDE SEQUENCE</scope>
</reference>
<evidence type="ECO:0000313" key="1">
    <source>
        <dbReference type="EMBL" id="ACE75257.1"/>
    </source>
</evidence>
<dbReference type="AlphaFoldDB" id="B7S8N2"/>
<name>B7S8N2_9HYME</name>
<protein>
    <submittedName>
        <fullName evidence="1">Uncharacterized protein</fullName>
    </submittedName>
</protein>
<proteinExistence type="predicted"/>
<dbReference type="EMBL" id="EF710649">
    <property type="protein sequence ID" value="ACE75257.1"/>
    <property type="molecule type" value="Genomic_DNA"/>
</dbReference>